<evidence type="ECO:0000313" key="5">
    <source>
        <dbReference type="EMBL" id="GGA42396.1"/>
    </source>
</evidence>
<accession>A0ABQ1GF41</accession>
<reference evidence="6" key="1">
    <citation type="journal article" date="2019" name="Int. J. Syst. Evol. Microbiol.">
        <title>The Global Catalogue of Microorganisms (GCM) 10K type strain sequencing project: providing services to taxonomists for standard genome sequencing and annotation.</title>
        <authorList>
            <consortium name="The Broad Institute Genomics Platform"/>
            <consortium name="The Broad Institute Genome Sequencing Center for Infectious Disease"/>
            <person name="Wu L."/>
            <person name="Ma J."/>
        </authorList>
    </citation>
    <scope>NUCLEOTIDE SEQUENCE [LARGE SCALE GENOMIC DNA]</scope>
    <source>
        <strain evidence="6">CGMCC 1.15439</strain>
    </source>
</reference>
<evidence type="ECO:0000256" key="1">
    <source>
        <dbReference type="ARBA" id="ARBA00005187"/>
    </source>
</evidence>
<evidence type="ECO:0000256" key="2">
    <source>
        <dbReference type="ARBA" id="ARBA00012737"/>
    </source>
</evidence>
<dbReference type="PANTHER" id="PTHR43284">
    <property type="entry name" value="ASPARAGINE SYNTHETASE (GLUTAMINE-HYDROLYZING)"/>
    <property type="match status" value="1"/>
</dbReference>
<gene>
    <name evidence="5" type="ORF">GCM10010981_34360</name>
</gene>
<evidence type="ECO:0000313" key="6">
    <source>
        <dbReference type="Proteomes" id="UP000620046"/>
    </source>
</evidence>
<sequence>MDTLRFDWPAWLPAMNRTTHLHTSPYGALDFLPLETPRASGNAIDPVSLADLLRNGFVYPPHTIYRDVKNVQTGFTLQQGMQDEFRFHFAYQSTSATSRPASGAVSDETLLNTFHQLLTQAVQRSTATMRAPWLLQSGGKDSTSLAIAVADARPDTTCITYLGGKEENEVDSARFVARQLGLRHEGWVCDPGRAYDRYVAVAPRIPLLTADFATLSYVDVATEIGLHHGDGIIDALGADPYFGVPLHLRDRVLYWLARSARLPGAWLRHPLVRRHFKLCFALGTLQMHGFERYFPGSRFSDSEVDELLGANVSGYSRQRMDAYRDDMQAAESAEAVRRIVLVVMEAAGFAKGMYTAPTMGLRLAYPYCDPQLCEWIFNSVPDDLLIGRGGVNKVLVRRYIAQRFEALPYVRAKGSFRFDVQGLAQQRFEQVHAFALQVQTLVPGASKWLEEHRDCLDNKFFASKFYLLAVTLPWLLSRLDNPVNAAADAPPSDADRVDELVSA</sequence>
<comment type="caution">
    <text evidence="5">The sequence shown here is derived from an EMBL/GenBank/DDBJ whole genome shotgun (WGS) entry which is preliminary data.</text>
</comment>
<dbReference type="Proteomes" id="UP000620046">
    <property type="component" value="Unassembled WGS sequence"/>
</dbReference>
<protein>
    <recommendedName>
        <fullName evidence="2">asparagine synthase (glutamine-hydrolyzing)</fullName>
        <ecNumber evidence="2">6.3.5.4</ecNumber>
    </recommendedName>
</protein>
<dbReference type="Gene3D" id="3.40.50.620">
    <property type="entry name" value="HUPs"/>
    <property type="match status" value="1"/>
</dbReference>
<proteinExistence type="predicted"/>
<feature type="domain" description="Asparagine synthetase" evidence="4">
    <location>
        <begin position="114"/>
        <end position="418"/>
    </location>
</feature>
<dbReference type="InterPro" id="IPR001962">
    <property type="entry name" value="Asn_synthase"/>
</dbReference>
<dbReference type="PANTHER" id="PTHR43284:SF1">
    <property type="entry name" value="ASPARAGINE SYNTHETASE"/>
    <property type="match status" value="1"/>
</dbReference>
<comment type="pathway">
    <text evidence="1">Amino-acid biosynthesis; L-asparagine biosynthesis; L-asparagine from L-aspartate (L-Gln route): step 1/1.</text>
</comment>
<organism evidence="5 6">
    <name type="scientific">Dyella nitratireducens</name>
    <dbReference type="NCBI Taxonomy" id="1849580"/>
    <lineage>
        <taxon>Bacteria</taxon>
        <taxon>Pseudomonadati</taxon>
        <taxon>Pseudomonadota</taxon>
        <taxon>Gammaproteobacteria</taxon>
        <taxon>Lysobacterales</taxon>
        <taxon>Rhodanobacteraceae</taxon>
        <taxon>Dyella</taxon>
    </lineage>
</organism>
<evidence type="ECO:0000256" key="3">
    <source>
        <dbReference type="ARBA" id="ARBA00048741"/>
    </source>
</evidence>
<keyword evidence="6" id="KW-1185">Reference proteome</keyword>
<dbReference type="InterPro" id="IPR051786">
    <property type="entry name" value="ASN_synthetase/amidase"/>
</dbReference>
<name>A0ABQ1GF41_9GAMM</name>
<dbReference type="Pfam" id="PF00733">
    <property type="entry name" value="Asn_synthase"/>
    <property type="match status" value="1"/>
</dbReference>
<evidence type="ECO:0000259" key="4">
    <source>
        <dbReference type="Pfam" id="PF00733"/>
    </source>
</evidence>
<dbReference type="SUPFAM" id="SSF52402">
    <property type="entry name" value="Adenine nucleotide alpha hydrolases-like"/>
    <property type="match status" value="1"/>
</dbReference>
<comment type="catalytic activity">
    <reaction evidence="3">
        <text>L-aspartate + L-glutamine + ATP + H2O = L-asparagine + L-glutamate + AMP + diphosphate + H(+)</text>
        <dbReference type="Rhea" id="RHEA:12228"/>
        <dbReference type="ChEBI" id="CHEBI:15377"/>
        <dbReference type="ChEBI" id="CHEBI:15378"/>
        <dbReference type="ChEBI" id="CHEBI:29985"/>
        <dbReference type="ChEBI" id="CHEBI:29991"/>
        <dbReference type="ChEBI" id="CHEBI:30616"/>
        <dbReference type="ChEBI" id="CHEBI:33019"/>
        <dbReference type="ChEBI" id="CHEBI:58048"/>
        <dbReference type="ChEBI" id="CHEBI:58359"/>
        <dbReference type="ChEBI" id="CHEBI:456215"/>
        <dbReference type="EC" id="6.3.5.4"/>
    </reaction>
</comment>
<dbReference type="EC" id="6.3.5.4" evidence="2"/>
<dbReference type="InterPro" id="IPR014729">
    <property type="entry name" value="Rossmann-like_a/b/a_fold"/>
</dbReference>
<dbReference type="EMBL" id="BMJA01000003">
    <property type="protein sequence ID" value="GGA42396.1"/>
    <property type="molecule type" value="Genomic_DNA"/>
</dbReference>